<feature type="compositionally biased region" description="Polar residues" evidence="1">
    <location>
        <begin position="88"/>
        <end position="106"/>
    </location>
</feature>
<keyword evidence="2" id="KW-0472">Membrane</keyword>
<accession>A0ABX5HZY7</accession>
<evidence type="ECO:0000313" key="3">
    <source>
        <dbReference type="EMBL" id="PTA51852.1"/>
    </source>
</evidence>
<keyword evidence="3" id="KW-0614">Plasmid</keyword>
<dbReference type="Proteomes" id="UP000240506">
    <property type="component" value="Plasmid pWMBT7"/>
</dbReference>
<proteinExistence type="predicted"/>
<feature type="transmembrane region" description="Helical" evidence="2">
    <location>
        <begin position="6"/>
        <end position="29"/>
    </location>
</feature>
<dbReference type="EMBL" id="PYSG01000001">
    <property type="protein sequence ID" value="PTA51852.1"/>
    <property type="molecule type" value="Genomic_DNA"/>
</dbReference>
<feature type="region of interest" description="Disordered" evidence="1">
    <location>
        <begin position="77"/>
        <end position="106"/>
    </location>
</feature>
<evidence type="ECO:0000256" key="2">
    <source>
        <dbReference type="SAM" id="Phobius"/>
    </source>
</evidence>
<keyword evidence="2" id="KW-0812">Transmembrane</keyword>
<gene>
    <name evidence="3" type="ORF">C9I43_00515</name>
</gene>
<comment type="caution">
    <text evidence="3">The sequence shown here is derived from an EMBL/GenBank/DDBJ whole genome shotgun (WGS) entry which is preliminary data.</text>
</comment>
<organism evidence="3 4">
    <name type="scientific">Shewanella morhuae</name>
    <dbReference type="NCBI Taxonomy" id="365591"/>
    <lineage>
        <taxon>Bacteria</taxon>
        <taxon>Pseudomonadati</taxon>
        <taxon>Pseudomonadota</taxon>
        <taxon>Gammaproteobacteria</taxon>
        <taxon>Alteromonadales</taxon>
        <taxon>Shewanellaceae</taxon>
        <taxon>Shewanella</taxon>
    </lineage>
</organism>
<geneLocation type="plasmid" evidence="3 4">
    <name>pWMBT7</name>
</geneLocation>
<sequence length="106" mass="12243">MHEFLAWYTSPLGTTIAWFCTVVGFIFSLSQRNEKKKLKVQCESYQASNYEFKVKCEKLEANNYELQQQIISIKNNSTHDNQQDVKQEGTTNINTGVLNGNFNLNQ</sequence>
<dbReference type="RefSeq" id="WP_107881425.1">
    <property type="nucleotide sequence ID" value="NZ_CM009684.1"/>
</dbReference>
<keyword evidence="2" id="KW-1133">Transmembrane helix</keyword>
<evidence type="ECO:0000256" key="1">
    <source>
        <dbReference type="SAM" id="MobiDB-lite"/>
    </source>
</evidence>
<keyword evidence="4" id="KW-1185">Reference proteome</keyword>
<reference evidence="3 4" key="1">
    <citation type="submission" date="2018-04" db="EMBL/GenBank/DDBJ databases">
        <title>Genomic sequence of a freshwater isolate of Shewanella morhuae.</title>
        <authorList>
            <person name="Castillo D.E."/>
            <person name="Gram L."/>
        </authorList>
    </citation>
    <scope>NUCLEOTIDE SEQUENCE [LARGE SCALE GENOMIC DNA]</scope>
    <source>
        <strain evidence="3 4">CW7</strain>
        <plasmid evidence="3 4">pWMBT7</plasmid>
    </source>
</reference>
<name>A0ABX5HZY7_9GAMM</name>
<protein>
    <submittedName>
        <fullName evidence="3">Uncharacterized protein</fullName>
    </submittedName>
</protein>
<evidence type="ECO:0000313" key="4">
    <source>
        <dbReference type="Proteomes" id="UP000240506"/>
    </source>
</evidence>